<keyword evidence="2" id="KW-1015">Disulfide bond</keyword>
<dbReference type="InterPro" id="IPR000859">
    <property type="entry name" value="CUB_dom"/>
</dbReference>
<name>A0A6J8F283_MYTCO</name>
<dbReference type="AlphaFoldDB" id="A0A6J8F283"/>
<evidence type="ECO:0000259" key="6">
    <source>
        <dbReference type="PROSITE" id="PS01180"/>
    </source>
</evidence>
<keyword evidence="5" id="KW-0472">Membrane</keyword>
<evidence type="ECO:0000313" key="7">
    <source>
        <dbReference type="EMBL" id="CAC5426817.1"/>
    </source>
</evidence>
<feature type="domain" description="CUB" evidence="6">
    <location>
        <begin position="79"/>
        <end position="208"/>
    </location>
</feature>
<dbReference type="SMART" id="SM00042">
    <property type="entry name" value="CUB"/>
    <property type="match status" value="5"/>
</dbReference>
<dbReference type="InterPro" id="IPR035914">
    <property type="entry name" value="Sperma_CUB_dom_sf"/>
</dbReference>
<evidence type="ECO:0000256" key="5">
    <source>
        <dbReference type="SAM" id="Phobius"/>
    </source>
</evidence>
<dbReference type="PANTHER" id="PTHR24251">
    <property type="entry name" value="OVOCHYMASE-RELATED"/>
    <property type="match status" value="1"/>
</dbReference>
<dbReference type="Pfam" id="PF00431">
    <property type="entry name" value="CUB"/>
    <property type="match status" value="5"/>
</dbReference>
<evidence type="ECO:0000256" key="2">
    <source>
        <dbReference type="ARBA" id="ARBA00023157"/>
    </source>
</evidence>
<comment type="caution">
    <text evidence="3">Lacks conserved residue(s) required for the propagation of feature annotation.</text>
</comment>
<keyword evidence="8" id="KW-1185">Reference proteome</keyword>
<proteinExistence type="predicted"/>
<gene>
    <name evidence="7" type="ORF">MCOR_58492</name>
</gene>
<dbReference type="EMBL" id="CACVKT020010478">
    <property type="protein sequence ID" value="CAC5426817.1"/>
    <property type="molecule type" value="Genomic_DNA"/>
</dbReference>
<dbReference type="PROSITE" id="PS01180">
    <property type="entry name" value="CUB"/>
    <property type="match status" value="5"/>
</dbReference>
<feature type="domain" description="CUB" evidence="6">
    <location>
        <begin position="515"/>
        <end position="634"/>
    </location>
</feature>
<feature type="region of interest" description="Disordered" evidence="4">
    <location>
        <begin position="918"/>
        <end position="996"/>
    </location>
</feature>
<dbReference type="Proteomes" id="UP000507470">
    <property type="component" value="Unassembled WGS sequence"/>
</dbReference>
<keyword evidence="5" id="KW-0812">Transmembrane</keyword>
<evidence type="ECO:0000313" key="8">
    <source>
        <dbReference type="Proteomes" id="UP000507470"/>
    </source>
</evidence>
<evidence type="ECO:0000256" key="1">
    <source>
        <dbReference type="ARBA" id="ARBA00022737"/>
    </source>
</evidence>
<sequence length="996" mass="112403">MGSKKFQFTQVTYSKLMGLFIILFVFHNNNRSEHSGVIQLSVTEYCKFKERMLPRETCWLLWMLYLTTTYLSQTGGQDCRYIFNNSLLTTVSPGIFGTPGFGSRKYPVGRRCHYIFIGKPDERVEMKFTKFNVQGVAPLCQFDYLDIYAEVSDLTKPHIDTPLLGRFCGEGIDRLPNLIISTSNIIILDFYSDYDKADDGFEGRYRFINDSIYNFGQKKNLCDFVINSTEQRLGYIVSPTYPGMYPDNLHCSYTLVGKIGQRIKIKFIDFSLFQGGDYCPIDYVLIHDGGSSKGEEIGRFCGNYKDVVIYSSENYLSIVFRTQSGRIDTLNADNLEGDADFLYNRRGFNISFEFSDKFVKPAFSRIGGDHIQHIKGTACDVRISSRKRSFGTLTSPGYPSDVPPNVTCNYYLDGMRNRKVLEKVQISFKDFEVPGQMPYCYEGYLEVNLKGTLGVGAFDERFCGSLLPPNLTSEDSRMILTLDTHKSRSSRGFSSTYQFITDFGISGYSPEDGKCIFLYISRQYKDGTFNSPYYPQEYPDNTKCEYIFRPAVSERLLISFHAFDLGRTRRPCSSSDNIVVDQHDLKGNYTRINTYCGTQFPGPIVGALGQEVRVVFNSRIGSRHAGFQAKFEFLNSRLRKCGENITSFGGGGLIKSPGSPEKYKSYSFCQWIIKASNRKNNILVIFEDFHVEGKEQEGAGCKNAVMRVFQDLHQPGKELCGKQENQFFLSIGEYLKLEFVTSSRALGAKGFKITWTEVHQTNPLTGSQTSSGKGGCRGFTCKITKYCIDESLKCNGLPNCGDSDKSDEEEGLITMHIHLNTRWFRESFLLSLPYYTISDKYSVMTGPQPGKFEVLHIAVGASISSFFCVILVVCGFYHRKKFRNNPKPPDNDQVEVRYVAASSSNNTADRLLAVDHAGENGSHKSSHISVHNATPKLPNRTPNQVPKHIKNPSIEKISQCSSQSSYSPSLTSNQSPKIASIPRTSRTPRIQKVSIV</sequence>
<protein>
    <recommendedName>
        <fullName evidence="6">CUB domain-containing protein</fullName>
    </recommendedName>
</protein>
<evidence type="ECO:0000256" key="3">
    <source>
        <dbReference type="PROSITE-ProRule" id="PRU00059"/>
    </source>
</evidence>
<organism evidence="7 8">
    <name type="scientific">Mytilus coruscus</name>
    <name type="common">Sea mussel</name>
    <dbReference type="NCBI Taxonomy" id="42192"/>
    <lineage>
        <taxon>Eukaryota</taxon>
        <taxon>Metazoa</taxon>
        <taxon>Spiralia</taxon>
        <taxon>Lophotrochozoa</taxon>
        <taxon>Mollusca</taxon>
        <taxon>Bivalvia</taxon>
        <taxon>Autobranchia</taxon>
        <taxon>Pteriomorphia</taxon>
        <taxon>Mytilida</taxon>
        <taxon>Mytiloidea</taxon>
        <taxon>Mytilidae</taxon>
        <taxon>Mytilinae</taxon>
        <taxon>Mytilus</taxon>
    </lineage>
</organism>
<reference evidence="7 8" key="1">
    <citation type="submission" date="2020-06" db="EMBL/GenBank/DDBJ databases">
        <authorList>
            <person name="Li R."/>
            <person name="Bekaert M."/>
        </authorList>
    </citation>
    <scope>NUCLEOTIDE SEQUENCE [LARGE SCALE GENOMIC DNA]</scope>
    <source>
        <strain evidence="8">wild</strain>
    </source>
</reference>
<dbReference type="SMART" id="SM00192">
    <property type="entry name" value="LDLa"/>
    <property type="match status" value="1"/>
</dbReference>
<dbReference type="CDD" id="cd00112">
    <property type="entry name" value="LDLa"/>
    <property type="match status" value="1"/>
</dbReference>
<dbReference type="CDD" id="cd00041">
    <property type="entry name" value="CUB"/>
    <property type="match status" value="5"/>
</dbReference>
<feature type="domain" description="CUB" evidence="6">
    <location>
        <begin position="222"/>
        <end position="355"/>
    </location>
</feature>
<evidence type="ECO:0000256" key="4">
    <source>
        <dbReference type="SAM" id="MobiDB-lite"/>
    </source>
</evidence>
<feature type="compositionally biased region" description="Low complexity" evidence="4">
    <location>
        <begin position="958"/>
        <end position="975"/>
    </location>
</feature>
<feature type="domain" description="CUB" evidence="6">
    <location>
        <begin position="641"/>
        <end position="758"/>
    </location>
</feature>
<accession>A0A6J8F283</accession>
<dbReference type="Gene3D" id="2.60.120.290">
    <property type="entry name" value="Spermadhesin, CUB domain"/>
    <property type="match status" value="5"/>
</dbReference>
<dbReference type="InterPro" id="IPR002172">
    <property type="entry name" value="LDrepeatLR_classA_rpt"/>
</dbReference>
<keyword evidence="1" id="KW-0677">Repeat</keyword>
<keyword evidence="5" id="KW-1133">Transmembrane helix</keyword>
<feature type="transmembrane region" description="Helical" evidence="5">
    <location>
        <begin position="854"/>
        <end position="877"/>
    </location>
</feature>
<feature type="domain" description="CUB" evidence="6">
    <location>
        <begin position="379"/>
        <end position="500"/>
    </location>
</feature>
<dbReference type="PANTHER" id="PTHR24251:SF50">
    <property type="entry name" value="ATTRACTIN-LIKE 1A"/>
    <property type="match status" value="1"/>
</dbReference>
<dbReference type="OrthoDB" id="6022136at2759"/>
<dbReference type="SUPFAM" id="SSF49854">
    <property type="entry name" value="Spermadhesin, CUB domain"/>
    <property type="match status" value="5"/>
</dbReference>